<dbReference type="InterPro" id="IPR009063">
    <property type="entry name" value="Ig/albumin-bd_sf"/>
</dbReference>
<keyword evidence="2" id="KW-0812">Transmembrane</keyword>
<dbReference type="Pfam" id="PF07554">
    <property type="entry name" value="FIVAR"/>
    <property type="match status" value="7"/>
</dbReference>
<feature type="coiled-coil region" evidence="1">
    <location>
        <begin position="2073"/>
        <end position="2110"/>
    </location>
</feature>
<feature type="coiled-coil region" evidence="1">
    <location>
        <begin position="1888"/>
        <end position="1980"/>
    </location>
</feature>
<keyword evidence="2" id="KW-0472">Membrane</keyword>
<accession>A0A449A413</accession>
<evidence type="ECO:0000256" key="2">
    <source>
        <dbReference type="SAM" id="Phobius"/>
    </source>
</evidence>
<proteinExistence type="predicted"/>
<dbReference type="SUPFAM" id="SSF46997">
    <property type="entry name" value="Bacterial immunoglobulin/albumin-binding domains"/>
    <property type="match status" value="9"/>
</dbReference>
<feature type="domain" description="Extracellular matrix-binding protein ebh GA module" evidence="4">
    <location>
        <begin position="1771"/>
        <end position="1830"/>
    </location>
</feature>
<dbReference type="InterPro" id="IPR002988">
    <property type="entry name" value="GA_module"/>
</dbReference>
<feature type="domain" description="Extracellular matrix-binding protein ebh GA module" evidence="4">
    <location>
        <begin position="2029"/>
        <end position="2088"/>
    </location>
</feature>
<evidence type="ECO:0000313" key="5">
    <source>
        <dbReference type="EMBL" id="VEU58989.1"/>
    </source>
</evidence>
<sequence>MKERIRKIAKKSKRSIIFGSSSLIFAPLAIISTTPSDANAETNQFDPNDWTYNNRFNMFSNVERFGYQGMQSRNQRTEGWKTTSIDDTNRYVKMENTFSIDTDSTVNDSSDNIYNFRSDREKVKVTFGETDNIVNGVIGFALSPDIDIVNGTMKYKVSVINTTDDTVESTEEITIANDLLVSKNQGTYFNSANANQRRNLLSSTSNVELSHFWVRRNYVVEGDGGENAGGFLHNRFLINNHEANGDANGGAKKYGVLYLNRMRQQPDYGEFGGSTGSMFTTYVTNSLPQGKRLKIEAEFETFKRQNPDLNFNNDNKDWNQTSYWKYSRFQTHIMAAYRMTSSPAGTTNVFGQFVRAQRPKYMRIETGVKFNTDVLEERQYTGSNKLPNYTMPDTVLKIYQTVNDEKKLIATKDFTNISGRESEGDAASNKNGTLIDALYFDYDFDSFNRKVSAGEISYEFTLKNESDARFFKVNPGSIKFNGIPWRDKSMEYHDYRLRSNTLTSTSGDFDLDKFGISLSDDELKRNQIRDNLANKTNLSDAQKAAYEQWIAAQENLTDTQVEEANQNVDSLDAAQENAFINIGNLRNLTNEEKQALKDQILSKTDFLPTGTISDGATVPTAKSGTFVNPRLDEIVDLATAKNEIKNPNSNIASEELTSVNEGEEGYEEYKAKKDLNDLKEQARTSLDNKLNELQSQIDTLDNANNATSTNNNLEKQIQNEEAKLAALNNLFDAYRYNDLTLEQKQDFVNRINALDPSQDQDAFNEALESIKTDINRQEALHDLGKLKDLNDAQKQAALTAINNPDATSEEIATALENATNQNEKMTALKELVKTQLNALSSGDDASTYEGAIAQNKDEKAYEFATVATKTAYDTDLTNATSAATNNGENLSPEQIEALINSLTNSYETLTNESTQKQEDIANRIAALNNLSEAQRDALTNSINENTNLEAALAQLEKAEALNSAIPDLKQAISDAEDKKQESIYSNDSSEKQTALDNAIEAAKAKLAEIQADTNMSSDNLESLSNDITPNDDNRADNTIEALTKAVEALDGNRQVLRDKVDALSDNFSEEDKEALKEQISALSENPTEEEINNFYEGLKQAATQKAKDAIDALENLSDAEKTAYKAQIDKAAENLDLANSETNPIDKVLSDVVANAKGQDQERQDALDAIDALANLSEAQKAAFKNNVKNAITPEEIKAELNKAKDYNALDAATGLAAKRAESAKESDDYKFADPEKQKAYNDALEALQNAIGDDATNTDPEDLKSLNKALNEAKAALNGDENLEAIKNNIDALENLSDAQKQAMKDKVDASSSLEDAQNIEEQAANLDEAISSLKDTIDAAKSRTGDENANPAIPADSIYTLDDPARKEAVDNALAEAETKLAQLQNLDLGDENTNIDSAVEAADSDSTALNDATEALDGNRHALKQDIADKFGTLSSEALAIAKNDVNDLDREFTEEDKQNLLNNIFADAQVEAKNAIDNIEGLSPAEVKAFKDAIDAATINNAEGENFDKDLADILEQAKNAKALKDAAIAKIDALENLNDAQKQALKNSVLDLPATDAEAISEKAVALDEAMKAYKDETFADNPISKTDNDYVLADENNKAAFDNALENRDELFGQNGANLDLEAVKTAHEALKAAREALNGDEKLQAAKDAAIAKINGDNPEYASLTDAQKQAAIDAINAANNLDEVSAADAANSAANAATKRLKDYINNADTVKAQELYTGSEENLRNAYDQSIEDAKAALAKLENPDTENLLDVIVPKTASDDVHSAVAALNGDTNIAQEKQAAIDAINALENLNDAQKAALIEQVDSAIHPEDVRGIKDKAEILDTKMGELKAALKANANVKQSIDYLNSDNTNENPLKNNYDQALNNADLMADAENGGAQLDEAEVQKLIEALNNAKDALNGQEKFDEAKSEAIAAIDALENLNDAQKAAAKAALENKNLIADLEDIASDAKTLDTAMDQLKDSLDAYNAELENNPNYTEASEEPKQAYDDANNAARNATDKASGTALDLASVVALQKQLSDAKNNLDGHQNFLDKKAALIEEIQNDPNLNQNQKDELVKAAKAAETSDNLNNVQDNKDQLSEAMAELRKVREKAKDLLDKPVYANSSEEAQNALNDAITNNEPALDADEPVAYDLAKIQELIQATNNAIDNLDGNDRLDAKKQEAKDAIDALENLNDAQKAALKEDIDNAELISDIDDILDNASEFNDTMGDLINYNDNRLGDAYKDKTSRNYLDADKELKDAYDAALEAFNNALNNENANITDSEALSKLLDDLKAAKAALNGEAKRKIAAEELAKLLAESDSVKAQDLYAKNSDEKQNAYDLAIAEGTFDYRDRDNLSLEEIQAAAQQIKDAKEALKDNSDALKGLIDNLENLNDAQKAAFKAEIDKYDNYQDRIAAYDKALALDKAKADLNSYIDSLNNLSDADKALFKEKLANEDFSAPGAIENFKDQITNANNLLEKLTNPDLNKDLSNEDLDNIKNALSNLGLNDDSYAKLADALKVRNDINDALEAFRNSDYGSENYAANKDKLNDLIAKTVEFSSDNATVQNAISNLEEDLDKHQMAAEAEMGIVDSILNGDKEEFERCMVMLDKSNSPLYDKLSEALATSGFFENSNNNFKGLTKEQITILKNLSLGNVSHLIRSAYDQALKGATNNGIFRWWLLLSLALLTLGFWAFMLGRKKNKDL</sequence>
<feature type="chain" id="PRO_5019447121" evidence="3">
    <location>
        <begin position="41"/>
        <end position="2697"/>
    </location>
</feature>
<feature type="coiled-coil region" evidence="1">
    <location>
        <begin position="2351"/>
        <end position="2388"/>
    </location>
</feature>
<feature type="coiled-coil region" evidence="1">
    <location>
        <begin position="1515"/>
        <end position="1582"/>
    </location>
</feature>
<feature type="transmembrane region" description="Helical" evidence="2">
    <location>
        <begin position="2671"/>
        <end position="2690"/>
    </location>
</feature>
<feature type="domain" description="Extracellular matrix-binding protein ebh GA module" evidence="4">
    <location>
        <begin position="1902"/>
        <end position="1961"/>
    </location>
</feature>
<organism evidence="5 6">
    <name type="scientific">Mycoplasmopsis gallinacea</name>
    <dbReference type="NCBI Taxonomy" id="29556"/>
    <lineage>
        <taxon>Bacteria</taxon>
        <taxon>Bacillati</taxon>
        <taxon>Mycoplasmatota</taxon>
        <taxon>Mycoplasmoidales</taxon>
        <taxon>Metamycoplasmataceae</taxon>
        <taxon>Mycoplasmopsis</taxon>
    </lineage>
</organism>
<feature type="signal peptide" evidence="3">
    <location>
        <begin position="1"/>
        <end position="40"/>
    </location>
</feature>
<keyword evidence="2" id="KW-1133">Transmembrane helix</keyword>
<feature type="coiled-coil region" evidence="1">
    <location>
        <begin position="1264"/>
        <end position="1345"/>
    </location>
</feature>
<protein>
    <submittedName>
        <fullName evidence="5">ECM-binding protein homolog</fullName>
    </submittedName>
</protein>
<dbReference type="EMBL" id="LR214950">
    <property type="protein sequence ID" value="VEU58989.1"/>
    <property type="molecule type" value="Genomic_DNA"/>
</dbReference>
<evidence type="ECO:0000259" key="4">
    <source>
        <dbReference type="SMART" id="SM00844"/>
    </source>
</evidence>
<feature type="domain" description="Extracellular matrix-binding protein ebh GA module" evidence="4">
    <location>
        <begin position="1153"/>
        <end position="1205"/>
    </location>
</feature>
<dbReference type="SMART" id="SM00844">
    <property type="entry name" value="GA"/>
    <property type="match status" value="8"/>
</dbReference>
<feature type="domain" description="Extracellular matrix-binding protein ebh GA module" evidence="4">
    <location>
        <begin position="767"/>
        <end position="819"/>
    </location>
</feature>
<keyword evidence="6" id="KW-1185">Reference proteome</keyword>
<dbReference type="Gene3D" id="1.20.120.1850">
    <property type="entry name" value="Ebh helix bundles repeating unit (S and A modules)"/>
    <property type="match status" value="10"/>
</dbReference>
<feature type="coiled-coil region" evidence="1">
    <location>
        <begin position="2251"/>
        <end position="2295"/>
    </location>
</feature>
<evidence type="ECO:0000256" key="1">
    <source>
        <dbReference type="SAM" id="Coils"/>
    </source>
</evidence>
<dbReference type="Proteomes" id="UP000290568">
    <property type="component" value="Chromosome"/>
</dbReference>
<evidence type="ECO:0000256" key="3">
    <source>
        <dbReference type="SAM" id="SignalP"/>
    </source>
</evidence>
<dbReference type="RefSeq" id="WP_129620600.1">
    <property type="nucleotide sequence ID" value="NZ_LR214950.1"/>
</dbReference>
<reference evidence="5 6" key="1">
    <citation type="submission" date="2019-01" db="EMBL/GenBank/DDBJ databases">
        <authorList>
            <consortium name="Pathogen Informatics"/>
        </authorList>
    </citation>
    <scope>NUCLEOTIDE SEQUENCE [LARGE SCALE GENOMIC DNA]</scope>
    <source>
        <strain evidence="5 6">NCTC10183</strain>
    </source>
</reference>
<feature type="domain" description="Extracellular matrix-binding protein ebh GA module" evidence="4">
    <location>
        <begin position="1271"/>
        <end position="1326"/>
    </location>
</feature>
<name>A0A449A413_9BACT</name>
<keyword evidence="3" id="KW-0732">Signal</keyword>
<dbReference type="InterPro" id="IPR020840">
    <property type="entry name" value="Extracell_matrix-bd_GA"/>
</dbReference>
<keyword evidence="1" id="KW-0175">Coiled coil</keyword>
<evidence type="ECO:0000313" key="6">
    <source>
        <dbReference type="Proteomes" id="UP000290568"/>
    </source>
</evidence>
<feature type="domain" description="Extracellular matrix-binding protein ebh GA module" evidence="4">
    <location>
        <begin position="2155"/>
        <end position="2214"/>
    </location>
</feature>
<dbReference type="Pfam" id="PF01468">
    <property type="entry name" value="GA"/>
    <property type="match status" value="14"/>
</dbReference>
<gene>
    <name evidence="5" type="primary">ebh_7</name>
    <name evidence="5" type="ORF">NCTC10183_00781</name>
</gene>
<feature type="coiled-coil region" evidence="1">
    <location>
        <begin position="1695"/>
        <end position="1722"/>
    </location>
</feature>
<feature type="coiled-coil region" evidence="1">
    <location>
        <begin position="672"/>
        <end position="737"/>
    </location>
</feature>
<dbReference type="OrthoDB" id="396040at2"/>
<feature type="coiled-coil region" evidence="1">
    <location>
        <begin position="899"/>
        <end position="1012"/>
    </location>
</feature>
<dbReference type="Gene3D" id="1.20.5.420">
    <property type="entry name" value="Immunoglobulin FC, subunit C"/>
    <property type="match status" value="1"/>
</dbReference>
<feature type="coiled-coil region" evidence="1">
    <location>
        <begin position="2145"/>
        <end position="2199"/>
    </location>
</feature>
<feature type="coiled-coil region" evidence="1">
    <location>
        <begin position="1039"/>
        <end position="1141"/>
    </location>
</feature>
<feature type="domain" description="Extracellular matrix-binding protein ebh GA module" evidence="4">
    <location>
        <begin position="1637"/>
        <end position="1699"/>
    </location>
</feature>